<reference evidence="2" key="1">
    <citation type="submission" date="2021-01" db="EMBL/GenBank/DDBJ databases">
        <authorList>
            <person name="Li R."/>
            <person name="Bekaert M."/>
        </authorList>
    </citation>
    <scope>NUCLEOTIDE SEQUENCE</scope>
    <source>
        <strain evidence="2">Farmed</strain>
    </source>
</reference>
<keyword evidence="1" id="KW-1133">Transmembrane helix</keyword>
<proteinExistence type="predicted"/>
<sequence>MTEIETKSNISFFLNEIQKWLHVEEFINRLRQGIEETKKSIEQLSIDCEENCTKVRQEFDEFRKETRMKAEELCGQMREKTSEKERKWRQSLKEKERLSLSDDDEVVSGVGSLGAELSGRLHESFPPVEEGHFVMTFPEWCQRSLDQLQEEIVGFKTWPPRELELESEFRLRDSNLQWIESIAASDKDGHVFVVDGDDGSIKEFGETGEFLGRCLLGDEGFLPWDICCFSQDNFVVCGWGWESGFGLGWETGFTPPPASKFHPSLFLKLFFSLFSTLSSAPTFPLSLYLLISPSIYLSIYLFQPLLTSIYLSIYGKQ</sequence>
<dbReference type="Gene3D" id="2.120.10.30">
    <property type="entry name" value="TolB, C-terminal domain"/>
    <property type="match status" value="1"/>
</dbReference>
<keyword evidence="1" id="KW-0812">Transmembrane</keyword>
<protein>
    <submittedName>
        <fullName evidence="2">Uncharacterized protein</fullName>
    </submittedName>
</protein>
<accession>A0A812DFM8</accession>
<organism evidence="2 3">
    <name type="scientific">Acanthosepion pharaonis</name>
    <name type="common">Pharaoh cuttlefish</name>
    <name type="synonym">Sepia pharaonis</name>
    <dbReference type="NCBI Taxonomy" id="158019"/>
    <lineage>
        <taxon>Eukaryota</taxon>
        <taxon>Metazoa</taxon>
        <taxon>Spiralia</taxon>
        <taxon>Lophotrochozoa</taxon>
        <taxon>Mollusca</taxon>
        <taxon>Cephalopoda</taxon>
        <taxon>Coleoidea</taxon>
        <taxon>Decapodiformes</taxon>
        <taxon>Sepiida</taxon>
        <taxon>Sepiina</taxon>
        <taxon>Sepiidae</taxon>
        <taxon>Acanthosepion</taxon>
    </lineage>
</organism>
<feature type="transmembrane region" description="Helical" evidence="1">
    <location>
        <begin position="269"/>
        <end position="291"/>
    </location>
</feature>
<comment type="caution">
    <text evidence="2">The sequence shown here is derived from an EMBL/GenBank/DDBJ whole genome shotgun (WGS) entry which is preliminary data.</text>
</comment>
<dbReference type="SUPFAM" id="SSF63829">
    <property type="entry name" value="Calcium-dependent phosphotriesterase"/>
    <property type="match status" value="1"/>
</dbReference>
<name>A0A812DFM8_ACAPH</name>
<evidence type="ECO:0000256" key="1">
    <source>
        <dbReference type="SAM" id="Phobius"/>
    </source>
</evidence>
<gene>
    <name evidence="2" type="ORF">SPHA_52610</name>
</gene>
<dbReference type="InterPro" id="IPR011042">
    <property type="entry name" value="6-blade_b-propeller_TolB-like"/>
</dbReference>
<feature type="transmembrane region" description="Helical" evidence="1">
    <location>
        <begin position="297"/>
        <end position="315"/>
    </location>
</feature>
<dbReference type="EMBL" id="CAHIKZ030003302">
    <property type="protein sequence ID" value="CAE1298526.1"/>
    <property type="molecule type" value="Genomic_DNA"/>
</dbReference>
<evidence type="ECO:0000313" key="3">
    <source>
        <dbReference type="Proteomes" id="UP000597762"/>
    </source>
</evidence>
<dbReference type="Proteomes" id="UP000597762">
    <property type="component" value="Unassembled WGS sequence"/>
</dbReference>
<keyword evidence="3" id="KW-1185">Reference proteome</keyword>
<evidence type="ECO:0000313" key="2">
    <source>
        <dbReference type="EMBL" id="CAE1298526.1"/>
    </source>
</evidence>
<keyword evidence="1" id="KW-0472">Membrane</keyword>
<dbReference type="AlphaFoldDB" id="A0A812DFM8"/>